<reference evidence="6" key="3">
    <citation type="submission" date="2015-04" db="UniProtKB">
        <authorList>
            <consortium name="EnsemblPlants"/>
        </authorList>
    </citation>
    <scope>IDENTIFICATION</scope>
</reference>
<feature type="coiled-coil region" evidence="2">
    <location>
        <begin position="880"/>
        <end position="907"/>
    </location>
</feature>
<reference evidence="7" key="2">
    <citation type="submission" date="2013-12" db="EMBL/GenBank/DDBJ databases">
        <authorList>
            <person name="Yu Y."/>
            <person name="Lee S."/>
            <person name="de Baynast K."/>
            <person name="Wissotski M."/>
            <person name="Liu L."/>
            <person name="Talag J."/>
            <person name="Goicoechea J."/>
            <person name="Angelova A."/>
            <person name="Jetty R."/>
            <person name="Kudrna D."/>
            <person name="Golser W."/>
            <person name="Rivera L."/>
            <person name="Zhang J."/>
            <person name="Wing R."/>
        </authorList>
    </citation>
    <scope>NUCLEOTIDE SEQUENCE</scope>
</reference>
<dbReference type="GO" id="GO:0006952">
    <property type="term" value="P:defense response"/>
    <property type="evidence" value="ECO:0007669"/>
    <property type="project" value="UniProtKB-KW"/>
</dbReference>
<dbReference type="GO" id="GO:0043531">
    <property type="term" value="F:ADP binding"/>
    <property type="evidence" value="ECO:0007669"/>
    <property type="project" value="InterPro"/>
</dbReference>
<keyword evidence="1" id="KW-0677">Repeat</keyword>
<dbReference type="HOGENOM" id="CLU_000837_25_0_1"/>
<dbReference type="AlphaFoldDB" id="A0A0D9XU02"/>
<evidence type="ECO:0000313" key="6">
    <source>
        <dbReference type="EnsemblPlants" id="LPERR11G15720.1"/>
    </source>
</evidence>
<protein>
    <submittedName>
        <fullName evidence="6">Uncharacterized protein</fullName>
    </submittedName>
</protein>
<proteinExistence type="predicted"/>
<dbReference type="EnsemblPlants" id="LPERR11G15720.1">
    <property type="protein sequence ID" value="LPERR11G15720.1"/>
    <property type="gene ID" value="LPERR11G15720"/>
</dbReference>
<dbReference type="SUPFAM" id="SSF52540">
    <property type="entry name" value="P-loop containing nucleoside triphosphate hydrolases"/>
    <property type="match status" value="1"/>
</dbReference>
<dbReference type="Gene3D" id="3.40.50.300">
    <property type="entry name" value="P-loop containing nucleotide triphosphate hydrolases"/>
    <property type="match status" value="1"/>
</dbReference>
<reference evidence="6 7" key="1">
    <citation type="submission" date="2012-08" db="EMBL/GenBank/DDBJ databases">
        <title>Oryza genome evolution.</title>
        <authorList>
            <person name="Wing R.A."/>
        </authorList>
    </citation>
    <scope>NUCLEOTIDE SEQUENCE</scope>
</reference>
<feature type="domain" description="Disease resistance R13L4/SHOC-2-like LRR" evidence="5">
    <location>
        <begin position="527"/>
        <end position="887"/>
    </location>
</feature>
<evidence type="ECO:0000259" key="5">
    <source>
        <dbReference type="Pfam" id="PF23598"/>
    </source>
</evidence>
<dbReference type="PANTHER" id="PTHR36766">
    <property type="entry name" value="PLANT BROAD-SPECTRUM MILDEW RESISTANCE PROTEIN RPW8"/>
    <property type="match status" value="1"/>
</dbReference>
<dbReference type="InterPro" id="IPR002182">
    <property type="entry name" value="NB-ARC"/>
</dbReference>
<dbReference type="InterPro" id="IPR032675">
    <property type="entry name" value="LRR_dom_sf"/>
</dbReference>
<feature type="compositionally biased region" description="Basic and acidic residues" evidence="3">
    <location>
        <begin position="936"/>
        <end position="947"/>
    </location>
</feature>
<dbReference type="STRING" id="77586.A0A0D9XU02"/>
<dbReference type="InterPro" id="IPR027417">
    <property type="entry name" value="P-loop_NTPase"/>
</dbReference>
<dbReference type="Proteomes" id="UP000032180">
    <property type="component" value="Chromosome 11"/>
</dbReference>
<dbReference type="eggNOG" id="KOG4658">
    <property type="taxonomic scope" value="Eukaryota"/>
</dbReference>
<evidence type="ECO:0000256" key="2">
    <source>
        <dbReference type="SAM" id="Coils"/>
    </source>
</evidence>
<evidence type="ECO:0000256" key="1">
    <source>
        <dbReference type="ARBA" id="ARBA00022737"/>
    </source>
</evidence>
<dbReference type="InterPro" id="IPR055414">
    <property type="entry name" value="LRR_R13L4/SHOC2-like"/>
</dbReference>
<feature type="region of interest" description="Disordered" evidence="3">
    <location>
        <begin position="935"/>
        <end position="981"/>
    </location>
</feature>
<dbReference type="Pfam" id="PF00931">
    <property type="entry name" value="NB-ARC"/>
    <property type="match status" value="1"/>
</dbReference>
<dbReference type="Gene3D" id="3.80.10.10">
    <property type="entry name" value="Ribonuclease Inhibitor"/>
    <property type="match status" value="1"/>
</dbReference>
<sequence length="981" mass="112090">MAESVGKAEPPSIEEKREEALKVLHNLSEKLEDGGITDDRDKHFLWFMKMEVSTSVKALRMTHGVDSNMERWIDNLLERAREFEEKLDRRRLYSDFSTVLEAYGFYRVTGECWKNVQLPEPELVPQLPHAGHLVGIDGPAEEILKWLKSDDKRLQIKFIAGPSGSGKSTLAMEVLRRLRCCNEAYFHCYAVAKCTFNPLRRAYADESKVLQTIQSQIIDDLEEAPPSPSETKMQLEVDNLELLARNISERLQDKRYFIFIDNNLKYYSSDLEYVMDAFPNNNCGSRILLTSTSERTHTSWPFYKDDCSGYDVKPLNHSDAEKLLCTKAFGPMDSCPPGYLKLLLDEILMKCKRIPLHIIGLAEWFKQQQQTHEVSVFDVAEQARLRLEQLHGLPLQYPSYSIPLELSMFPQDYVVAEDDLMMKISDQYLYLSNYFYGLHSTKILTPVAEDRGLKRDGHDRKHWQINPFIMMSLATEAAKKGFAYTSTTLASLMGSADKTQIAQARRLALHHPVPELQEMLQQMDLFHTRSLHISSEVERAAVSLDKFAYLVVLDAEGWKNLKDEDILQICKMFMLNKLPPQIKELRHLRRMDVSHTHISELPLELCDLKYLWMLDLRGLHIRCFPWEILRLKYGMEHLLVGDAGAGSGIINSDHTALTKIPEEIYKLSTLKTLTTMDLSEFSASSVQSLSNLKYLKVLAITWSFHQSSNKAYRVALLSSIQSWEHLKSLTIHCGLNCSMEFLGSSLSDPPKELEKFKVTAGKFASVPKWIEGLEHLTFLQITVCKEVDVKILAGLEIVIESEGFKELQRFSLGCPLPWLTFQEGAMPKLTYLRLNLHPCPAIKKSKECLPSGITNLKMLSEIVLHYSAWYINSPNVKRTVNAVNKEVVETNRERKEVAETSQEIKEEVAEHRSPIDLFINGILVDVILADDEEAESATRFDQADAPKDGVQPPDEAEAPRTATQAQSEIEVEGEVFRDWYP</sequence>
<keyword evidence="7" id="KW-1185">Reference proteome</keyword>
<dbReference type="Gramene" id="LPERR11G15720.1">
    <property type="protein sequence ID" value="LPERR11G15720.1"/>
    <property type="gene ID" value="LPERR11G15720"/>
</dbReference>
<organism evidence="6 7">
    <name type="scientific">Leersia perrieri</name>
    <dbReference type="NCBI Taxonomy" id="77586"/>
    <lineage>
        <taxon>Eukaryota</taxon>
        <taxon>Viridiplantae</taxon>
        <taxon>Streptophyta</taxon>
        <taxon>Embryophyta</taxon>
        <taxon>Tracheophyta</taxon>
        <taxon>Spermatophyta</taxon>
        <taxon>Magnoliopsida</taxon>
        <taxon>Liliopsida</taxon>
        <taxon>Poales</taxon>
        <taxon>Poaceae</taxon>
        <taxon>BOP clade</taxon>
        <taxon>Oryzoideae</taxon>
        <taxon>Oryzeae</taxon>
        <taxon>Oryzinae</taxon>
        <taxon>Leersia</taxon>
    </lineage>
</organism>
<evidence type="ECO:0000256" key="3">
    <source>
        <dbReference type="SAM" id="MobiDB-lite"/>
    </source>
</evidence>
<accession>A0A0D9XU02</accession>
<feature type="domain" description="NB-ARC" evidence="4">
    <location>
        <begin position="139"/>
        <end position="329"/>
    </location>
</feature>
<evidence type="ECO:0000313" key="7">
    <source>
        <dbReference type="Proteomes" id="UP000032180"/>
    </source>
</evidence>
<dbReference type="Pfam" id="PF23598">
    <property type="entry name" value="LRR_14"/>
    <property type="match status" value="1"/>
</dbReference>
<evidence type="ECO:0000259" key="4">
    <source>
        <dbReference type="Pfam" id="PF00931"/>
    </source>
</evidence>
<dbReference type="PANTHER" id="PTHR36766:SF63">
    <property type="entry name" value="NB-ARC DOMAIN-CONTAINING PROTEIN"/>
    <property type="match status" value="1"/>
</dbReference>
<keyword evidence="2" id="KW-0175">Coiled coil</keyword>
<dbReference type="SUPFAM" id="SSF52047">
    <property type="entry name" value="RNI-like"/>
    <property type="match status" value="1"/>
</dbReference>
<name>A0A0D9XU02_9ORYZ</name>